<keyword evidence="1" id="KW-0472">Membrane</keyword>
<dbReference type="InterPro" id="IPR000620">
    <property type="entry name" value="EamA_dom"/>
</dbReference>
<keyword evidence="1" id="KW-0812">Transmembrane</keyword>
<feature type="domain" description="EamA" evidence="2">
    <location>
        <begin position="1"/>
        <end position="128"/>
    </location>
</feature>
<gene>
    <name evidence="3" type="ORF">GR170_18590</name>
</gene>
<dbReference type="EMBL" id="WUMU01000021">
    <property type="protein sequence ID" value="MXN19846.1"/>
    <property type="molecule type" value="Genomic_DNA"/>
</dbReference>
<evidence type="ECO:0000313" key="3">
    <source>
        <dbReference type="EMBL" id="MXN19846.1"/>
    </source>
</evidence>
<feature type="transmembrane region" description="Helical" evidence="1">
    <location>
        <begin position="65"/>
        <end position="83"/>
    </location>
</feature>
<evidence type="ECO:0000259" key="2">
    <source>
        <dbReference type="Pfam" id="PF00892"/>
    </source>
</evidence>
<dbReference type="AlphaFoldDB" id="A0A6L7G8W9"/>
<dbReference type="SUPFAM" id="SSF103481">
    <property type="entry name" value="Multidrug resistance efflux transporter EmrE"/>
    <property type="match status" value="2"/>
</dbReference>
<keyword evidence="1" id="KW-1133">Transmembrane helix</keyword>
<reference evidence="3 4" key="1">
    <citation type="submission" date="2019-12" db="EMBL/GenBank/DDBJ databases">
        <authorList>
            <person name="Li M."/>
        </authorList>
    </citation>
    <scope>NUCLEOTIDE SEQUENCE [LARGE SCALE GENOMIC DNA]</scope>
    <source>
        <strain evidence="3 4">GBMRC 2024</strain>
    </source>
</reference>
<dbReference type="InterPro" id="IPR037185">
    <property type="entry name" value="EmrE-like"/>
</dbReference>
<feature type="transmembrane region" description="Helical" evidence="1">
    <location>
        <begin position="27"/>
        <end position="44"/>
    </location>
</feature>
<dbReference type="Gene3D" id="1.10.3730.20">
    <property type="match status" value="1"/>
</dbReference>
<accession>A0A6L7G8W9</accession>
<feature type="transmembrane region" description="Helical" evidence="1">
    <location>
        <begin position="113"/>
        <end position="128"/>
    </location>
</feature>
<feature type="domain" description="EamA" evidence="2">
    <location>
        <begin position="140"/>
        <end position="265"/>
    </location>
</feature>
<organism evidence="3 4">
    <name type="scientific">Pseudooceanicola albus</name>
    <dbReference type="NCBI Taxonomy" id="2692189"/>
    <lineage>
        <taxon>Bacteria</taxon>
        <taxon>Pseudomonadati</taxon>
        <taxon>Pseudomonadota</taxon>
        <taxon>Alphaproteobacteria</taxon>
        <taxon>Rhodobacterales</taxon>
        <taxon>Paracoccaceae</taxon>
        <taxon>Pseudooceanicola</taxon>
    </lineage>
</organism>
<dbReference type="Proteomes" id="UP000477911">
    <property type="component" value="Unassembled WGS sequence"/>
</dbReference>
<dbReference type="PANTHER" id="PTHR22911">
    <property type="entry name" value="ACYL-MALONYL CONDENSING ENZYME-RELATED"/>
    <property type="match status" value="1"/>
</dbReference>
<feature type="transmembrane region" description="Helical" evidence="1">
    <location>
        <begin position="253"/>
        <end position="271"/>
    </location>
</feature>
<evidence type="ECO:0000313" key="4">
    <source>
        <dbReference type="Proteomes" id="UP000477911"/>
    </source>
</evidence>
<name>A0A6L7G8W9_9RHOB</name>
<feature type="transmembrane region" description="Helical" evidence="1">
    <location>
        <begin position="198"/>
        <end position="216"/>
    </location>
</feature>
<keyword evidence="4" id="KW-1185">Reference proteome</keyword>
<comment type="caution">
    <text evidence="3">The sequence shown here is derived from an EMBL/GenBank/DDBJ whole genome shotgun (WGS) entry which is preliminary data.</text>
</comment>
<feature type="transmembrane region" description="Helical" evidence="1">
    <location>
        <begin position="163"/>
        <end position="186"/>
    </location>
</feature>
<dbReference type="GO" id="GO:0016020">
    <property type="term" value="C:membrane"/>
    <property type="evidence" value="ECO:0007669"/>
    <property type="project" value="InterPro"/>
</dbReference>
<feature type="transmembrane region" description="Helical" evidence="1">
    <location>
        <begin position="134"/>
        <end position="151"/>
    </location>
</feature>
<proteinExistence type="predicted"/>
<feature type="transmembrane region" description="Helical" evidence="1">
    <location>
        <begin position="89"/>
        <end position="106"/>
    </location>
</feature>
<dbReference type="Pfam" id="PF00892">
    <property type="entry name" value="EamA"/>
    <property type="match status" value="2"/>
</dbReference>
<sequence>MLAAMMGFAVEDALFKVITRDVSPGEAMAVSGLCGIVLFSLLSARAGEPVLHEQTFGRRLMLRSVLEIAGRLFFGLALAYTPLSSTSAILQAAPLVVTAGAVVFFGEKVGPRRWSAICIGLLGVMMILRPTPEAFRADALLAVAATLGFAGRDLGTRAAPKGVSGWQLGTLGFIMLMLAGVILMIVQGLAPVWPRPGTMGLMALEAVAATSAYAALTRAMQTGEIAVVSPFRYTRLIAALAFAVLVFGERPDLWTLGGGLLIVVSGIYTLLRSGKKAPARAETGDRAGVSR</sequence>
<evidence type="ECO:0000256" key="1">
    <source>
        <dbReference type="SAM" id="Phobius"/>
    </source>
</evidence>
<dbReference type="PANTHER" id="PTHR22911:SF135">
    <property type="entry name" value="BLR4310 PROTEIN"/>
    <property type="match status" value="1"/>
</dbReference>
<protein>
    <submittedName>
        <fullName evidence="3">EamA family transporter</fullName>
    </submittedName>
</protein>
<feature type="transmembrane region" description="Helical" evidence="1">
    <location>
        <begin position="225"/>
        <end position="247"/>
    </location>
</feature>